<organism evidence="1 2">
    <name type="scientific">Marinilabilia salmonicolor</name>
    <dbReference type="NCBI Taxonomy" id="989"/>
    <lineage>
        <taxon>Bacteria</taxon>
        <taxon>Pseudomonadati</taxon>
        <taxon>Bacteroidota</taxon>
        <taxon>Bacteroidia</taxon>
        <taxon>Marinilabiliales</taxon>
        <taxon>Marinilabiliaceae</taxon>
        <taxon>Marinilabilia</taxon>
    </lineage>
</organism>
<protein>
    <submittedName>
        <fullName evidence="1">Uncharacterized protein</fullName>
    </submittedName>
</protein>
<accession>A0A368US17</accession>
<comment type="caution">
    <text evidence="1">The sequence shown here is derived from an EMBL/GenBank/DDBJ whole genome shotgun (WGS) entry which is preliminary data.</text>
</comment>
<proteinExistence type="predicted"/>
<sequence length="40" mass="4393">MYLSLEIASGIALGMTRSSLSFPTLCGRHYEGTPQLNFET</sequence>
<reference evidence="1 2" key="1">
    <citation type="submission" date="2018-07" db="EMBL/GenBank/DDBJ databases">
        <title>Freshwater and sediment microbial communities from various areas in North America, analyzing microbe dynamics in response to fracking.</title>
        <authorList>
            <person name="Lamendella R."/>
        </authorList>
    </citation>
    <scope>NUCLEOTIDE SEQUENCE [LARGE SCALE GENOMIC DNA]</scope>
    <source>
        <strain evidence="1 2">160A</strain>
    </source>
</reference>
<evidence type="ECO:0000313" key="2">
    <source>
        <dbReference type="Proteomes" id="UP000252733"/>
    </source>
</evidence>
<dbReference type="Proteomes" id="UP000252733">
    <property type="component" value="Unassembled WGS sequence"/>
</dbReference>
<dbReference type="EMBL" id="QPIZ01000017">
    <property type="protein sequence ID" value="RCW31648.1"/>
    <property type="molecule type" value="Genomic_DNA"/>
</dbReference>
<name>A0A368US17_9BACT</name>
<gene>
    <name evidence="1" type="ORF">DFO77_11794</name>
</gene>
<dbReference type="AlphaFoldDB" id="A0A368US17"/>
<keyword evidence="2" id="KW-1185">Reference proteome</keyword>
<evidence type="ECO:0000313" key="1">
    <source>
        <dbReference type="EMBL" id="RCW31648.1"/>
    </source>
</evidence>